<feature type="binding site" evidence="5">
    <location>
        <position position="145"/>
    </location>
    <ligand>
        <name>Mg(2+)</name>
        <dbReference type="ChEBI" id="CHEBI:18420"/>
    </ligand>
</feature>
<feature type="binding site" evidence="4">
    <location>
        <position position="62"/>
    </location>
    <ligand>
        <name>substrate</name>
    </ligand>
</feature>
<dbReference type="PIRSF" id="PIRSF015582">
    <property type="entry name" value="Cit_lyase_B"/>
    <property type="match status" value="1"/>
</dbReference>
<evidence type="ECO:0000256" key="4">
    <source>
        <dbReference type="PIRSR" id="PIRSR015582-1"/>
    </source>
</evidence>
<reference evidence="7" key="1">
    <citation type="submission" date="2022-06" db="EMBL/GenBank/DDBJ databases">
        <title>Novel species in genus nocardia.</title>
        <authorList>
            <person name="Li F."/>
        </authorList>
    </citation>
    <scope>NUCLEOTIDE SEQUENCE</scope>
    <source>
        <strain evidence="7">CDC141</strain>
    </source>
</reference>
<dbReference type="Gene3D" id="3.20.20.60">
    <property type="entry name" value="Phosphoenolpyruvate-binding domains"/>
    <property type="match status" value="1"/>
</dbReference>
<dbReference type="InterPro" id="IPR040442">
    <property type="entry name" value="Pyrv_kinase-like_dom_sf"/>
</dbReference>
<feature type="binding site" evidence="4">
    <location>
        <position position="119"/>
    </location>
    <ligand>
        <name>substrate</name>
    </ligand>
</feature>
<organism evidence="7 8">
    <name type="scientific">Nocardia pulmonis</name>
    <dbReference type="NCBI Taxonomy" id="2951408"/>
    <lineage>
        <taxon>Bacteria</taxon>
        <taxon>Bacillati</taxon>
        <taxon>Actinomycetota</taxon>
        <taxon>Actinomycetes</taxon>
        <taxon>Mycobacteriales</taxon>
        <taxon>Nocardiaceae</taxon>
        <taxon>Nocardia</taxon>
    </lineage>
</organism>
<dbReference type="GO" id="GO:0000287">
    <property type="term" value="F:magnesium ion binding"/>
    <property type="evidence" value="ECO:0007669"/>
    <property type="project" value="TreeGrafter"/>
</dbReference>
<dbReference type="InterPro" id="IPR015813">
    <property type="entry name" value="Pyrv/PenolPyrv_kinase-like_dom"/>
</dbReference>
<dbReference type="InterPro" id="IPR011206">
    <property type="entry name" value="Citrate_lyase_beta/mcl1/mcl2"/>
</dbReference>
<sequence length="271" mass="28863">MRSALYVPGNRPELFDKALAGPADVILLDLEDAVPMRDKSAARSEVAARLRTGAQPQRIWVRINSGELGQEDLRAVLAAGAATICLAKTESAQQVRAVDALVHAHAPRPGVVRVCPLLESAAAVLAAGEIAHAPRVRRLQLGEADLRADTGIEPGPGEPEMLAIRTHIVLVSAAAGIEPPLAPVRTDFVDLEALRASTLAMARLGFRGRACIHPTQVPIVNEVFTPTPDRLAAARALVDRFERADGGVVLDERGRMVDLAVIRAARRLLDG</sequence>
<dbReference type="Proteomes" id="UP001139157">
    <property type="component" value="Unassembled WGS sequence"/>
</dbReference>
<keyword evidence="3 5" id="KW-0460">Magnesium</keyword>
<evidence type="ECO:0000256" key="5">
    <source>
        <dbReference type="PIRSR" id="PIRSR015582-2"/>
    </source>
</evidence>
<dbReference type="InterPro" id="IPR005000">
    <property type="entry name" value="Aldolase/citrate-lyase_domain"/>
</dbReference>
<keyword evidence="7" id="KW-0456">Lyase</keyword>
<dbReference type="EMBL" id="JAMRXG010000001">
    <property type="protein sequence ID" value="MCM6771917.1"/>
    <property type="molecule type" value="Genomic_DNA"/>
</dbReference>
<dbReference type="AlphaFoldDB" id="A0A9X2E0T0"/>
<dbReference type="SUPFAM" id="SSF51621">
    <property type="entry name" value="Phosphoenolpyruvate/pyruvate domain"/>
    <property type="match status" value="1"/>
</dbReference>
<comment type="cofactor">
    <cofactor evidence="1">
        <name>Mg(2+)</name>
        <dbReference type="ChEBI" id="CHEBI:18420"/>
    </cofactor>
</comment>
<dbReference type="Pfam" id="PF03328">
    <property type="entry name" value="HpcH_HpaI"/>
    <property type="match status" value="1"/>
</dbReference>
<dbReference type="GO" id="GO:0016829">
    <property type="term" value="F:lyase activity"/>
    <property type="evidence" value="ECO:0007669"/>
    <property type="project" value="UniProtKB-KW"/>
</dbReference>
<dbReference type="RefSeq" id="WP_251908800.1">
    <property type="nucleotide sequence ID" value="NZ_JAMRXG010000001.1"/>
</dbReference>
<evidence type="ECO:0000313" key="8">
    <source>
        <dbReference type="Proteomes" id="UP001139157"/>
    </source>
</evidence>
<feature type="binding site" evidence="5">
    <location>
        <position position="119"/>
    </location>
    <ligand>
        <name>Mg(2+)</name>
        <dbReference type="ChEBI" id="CHEBI:18420"/>
    </ligand>
</feature>
<dbReference type="PANTHER" id="PTHR32308:SF10">
    <property type="entry name" value="CITRATE LYASE SUBUNIT BETA"/>
    <property type="match status" value="1"/>
</dbReference>
<comment type="caution">
    <text evidence="7">The sequence shown here is derived from an EMBL/GenBank/DDBJ whole genome shotgun (WGS) entry which is preliminary data.</text>
</comment>
<keyword evidence="2 5" id="KW-0479">Metal-binding</keyword>
<keyword evidence="8" id="KW-1185">Reference proteome</keyword>
<evidence type="ECO:0000256" key="2">
    <source>
        <dbReference type="ARBA" id="ARBA00022723"/>
    </source>
</evidence>
<protein>
    <submittedName>
        <fullName evidence="7">CoA ester lyase</fullName>
    </submittedName>
</protein>
<dbReference type="PANTHER" id="PTHR32308">
    <property type="entry name" value="LYASE BETA SUBUNIT, PUTATIVE (AFU_ORTHOLOGUE AFUA_4G13030)-RELATED"/>
    <property type="match status" value="1"/>
</dbReference>
<gene>
    <name evidence="7" type="ORF">NDR86_00350</name>
</gene>
<feature type="domain" description="HpcH/HpaI aldolase/citrate lyase" evidence="6">
    <location>
        <begin position="2"/>
        <end position="214"/>
    </location>
</feature>
<accession>A0A9X2E0T0</accession>
<evidence type="ECO:0000313" key="7">
    <source>
        <dbReference type="EMBL" id="MCM6771917.1"/>
    </source>
</evidence>
<evidence type="ECO:0000259" key="6">
    <source>
        <dbReference type="Pfam" id="PF03328"/>
    </source>
</evidence>
<proteinExistence type="predicted"/>
<dbReference type="GO" id="GO:0006107">
    <property type="term" value="P:oxaloacetate metabolic process"/>
    <property type="evidence" value="ECO:0007669"/>
    <property type="project" value="TreeGrafter"/>
</dbReference>
<name>A0A9X2E0T0_9NOCA</name>
<evidence type="ECO:0000256" key="1">
    <source>
        <dbReference type="ARBA" id="ARBA00001946"/>
    </source>
</evidence>
<evidence type="ECO:0000256" key="3">
    <source>
        <dbReference type="ARBA" id="ARBA00022842"/>
    </source>
</evidence>